<comment type="subcellular location">
    <subcellularLocation>
        <location evidence="1">Cell membrane</location>
        <topology evidence="1">Single-pass membrane protein</topology>
    </subcellularLocation>
</comment>
<dbReference type="InterPro" id="IPR003849">
    <property type="entry name" value="Preprotein_translocase_YajC"/>
</dbReference>
<evidence type="ECO:0000313" key="13">
    <source>
        <dbReference type="Proteomes" id="UP000614811"/>
    </source>
</evidence>
<keyword evidence="7" id="KW-0653">Protein transport</keyword>
<evidence type="ECO:0000256" key="10">
    <source>
        <dbReference type="ARBA" id="ARBA00023136"/>
    </source>
</evidence>
<dbReference type="PRINTS" id="PR01853">
    <property type="entry name" value="YAJCTRNLCASE"/>
</dbReference>
<evidence type="ECO:0000256" key="8">
    <source>
        <dbReference type="ARBA" id="ARBA00022989"/>
    </source>
</evidence>
<evidence type="ECO:0000256" key="5">
    <source>
        <dbReference type="ARBA" id="ARBA00022475"/>
    </source>
</evidence>
<keyword evidence="10 11" id="KW-0472">Membrane</keyword>
<evidence type="ECO:0000256" key="9">
    <source>
        <dbReference type="ARBA" id="ARBA00023010"/>
    </source>
</evidence>
<organism evidence="12 13">
    <name type="scientific">Arenicella chitinivorans</name>
    <dbReference type="NCBI Taxonomy" id="1329800"/>
    <lineage>
        <taxon>Bacteria</taxon>
        <taxon>Pseudomonadati</taxon>
        <taxon>Pseudomonadota</taxon>
        <taxon>Gammaproteobacteria</taxon>
        <taxon>Arenicellales</taxon>
        <taxon>Arenicellaceae</taxon>
        <taxon>Arenicella</taxon>
    </lineage>
</organism>
<evidence type="ECO:0000256" key="3">
    <source>
        <dbReference type="ARBA" id="ARBA00014962"/>
    </source>
</evidence>
<keyword evidence="13" id="KW-1185">Reference proteome</keyword>
<evidence type="ECO:0000256" key="4">
    <source>
        <dbReference type="ARBA" id="ARBA00022448"/>
    </source>
</evidence>
<evidence type="ECO:0000256" key="7">
    <source>
        <dbReference type="ARBA" id="ARBA00022927"/>
    </source>
</evidence>
<keyword evidence="5" id="KW-1003">Cell membrane</keyword>
<evidence type="ECO:0000256" key="2">
    <source>
        <dbReference type="ARBA" id="ARBA00006742"/>
    </source>
</evidence>
<keyword evidence="8 11" id="KW-1133">Transmembrane helix</keyword>
<sequence>MNDLLSFFISDAAAQTAGASGSSSIMSLLPMILLFVVFYFLLIRPQQKRQKEHRNMVGGLSKGDEVVTMGGVLGKITQVDENFLTVEIAQGTEIRVQRMSVQAMMPKGTY</sequence>
<dbReference type="NCBIfam" id="TIGR00739">
    <property type="entry name" value="yajC"/>
    <property type="match status" value="1"/>
</dbReference>
<dbReference type="RefSeq" id="WP_189401989.1">
    <property type="nucleotide sequence ID" value="NZ_BMXA01000005.1"/>
</dbReference>
<evidence type="ECO:0000256" key="6">
    <source>
        <dbReference type="ARBA" id="ARBA00022692"/>
    </source>
</evidence>
<dbReference type="PANTHER" id="PTHR33909">
    <property type="entry name" value="SEC TRANSLOCON ACCESSORY COMPLEX SUBUNIT YAJC"/>
    <property type="match status" value="1"/>
</dbReference>
<evidence type="ECO:0000313" key="12">
    <source>
        <dbReference type="EMBL" id="GHA15242.1"/>
    </source>
</evidence>
<keyword evidence="6 11" id="KW-0812">Transmembrane</keyword>
<name>A0A918RWH3_9GAMM</name>
<dbReference type="GO" id="GO:0015031">
    <property type="term" value="P:protein transport"/>
    <property type="evidence" value="ECO:0007669"/>
    <property type="project" value="UniProtKB-KW"/>
</dbReference>
<dbReference type="GO" id="GO:0005886">
    <property type="term" value="C:plasma membrane"/>
    <property type="evidence" value="ECO:0007669"/>
    <property type="project" value="UniProtKB-SubCell"/>
</dbReference>
<keyword evidence="9" id="KW-0811">Translocation</keyword>
<accession>A0A918RWH3</accession>
<dbReference type="Proteomes" id="UP000614811">
    <property type="component" value="Unassembled WGS sequence"/>
</dbReference>
<comment type="caution">
    <text evidence="12">The sequence shown here is derived from an EMBL/GenBank/DDBJ whole genome shotgun (WGS) entry which is preliminary data.</text>
</comment>
<reference evidence="12" key="2">
    <citation type="submission" date="2020-09" db="EMBL/GenBank/DDBJ databases">
        <authorList>
            <person name="Sun Q."/>
            <person name="Kim S."/>
        </authorList>
    </citation>
    <scope>NUCLEOTIDE SEQUENCE</scope>
    <source>
        <strain evidence="12">KCTC 12711</strain>
    </source>
</reference>
<dbReference type="PANTHER" id="PTHR33909:SF1">
    <property type="entry name" value="SEC TRANSLOCON ACCESSORY COMPLEX SUBUNIT YAJC"/>
    <property type="match status" value="1"/>
</dbReference>
<feature type="transmembrane region" description="Helical" evidence="11">
    <location>
        <begin position="24"/>
        <end position="43"/>
    </location>
</feature>
<keyword evidence="4" id="KW-0813">Transport</keyword>
<evidence type="ECO:0000256" key="1">
    <source>
        <dbReference type="ARBA" id="ARBA00004162"/>
    </source>
</evidence>
<dbReference type="Pfam" id="PF02699">
    <property type="entry name" value="YajC"/>
    <property type="match status" value="1"/>
</dbReference>
<reference evidence="12" key="1">
    <citation type="journal article" date="2014" name="Int. J. Syst. Evol. Microbiol.">
        <title>Complete genome sequence of Corynebacterium casei LMG S-19264T (=DSM 44701T), isolated from a smear-ripened cheese.</title>
        <authorList>
            <consortium name="US DOE Joint Genome Institute (JGI-PGF)"/>
            <person name="Walter F."/>
            <person name="Albersmeier A."/>
            <person name="Kalinowski J."/>
            <person name="Ruckert C."/>
        </authorList>
    </citation>
    <scope>NUCLEOTIDE SEQUENCE</scope>
    <source>
        <strain evidence="12">KCTC 12711</strain>
    </source>
</reference>
<gene>
    <name evidence="12" type="primary">yajC</name>
    <name evidence="12" type="ORF">GCM10008090_26000</name>
</gene>
<comment type="similarity">
    <text evidence="2">Belongs to the YajC family.</text>
</comment>
<evidence type="ECO:0000256" key="11">
    <source>
        <dbReference type="SAM" id="Phobius"/>
    </source>
</evidence>
<protein>
    <recommendedName>
        <fullName evidence="3">Sec translocon accessory complex subunit YajC</fullName>
    </recommendedName>
</protein>
<dbReference type="SMART" id="SM01323">
    <property type="entry name" value="YajC"/>
    <property type="match status" value="1"/>
</dbReference>
<dbReference type="AlphaFoldDB" id="A0A918RWH3"/>
<proteinExistence type="inferred from homology"/>
<dbReference type="EMBL" id="BMXA01000005">
    <property type="protein sequence ID" value="GHA15242.1"/>
    <property type="molecule type" value="Genomic_DNA"/>
</dbReference>